<keyword evidence="4 8" id="KW-0547">Nucleotide-binding</keyword>
<feature type="repeat" description="WD" evidence="7">
    <location>
        <begin position="767"/>
        <end position="812"/>
    </location>
</feature>
<dbReference type="PROSITE" id="PS50082">
    <property type="entry name" value="WD_REPEATS_2"/>
    <property type="match status" value="2"/>
</dbReference>
<keyword evidence="3" id="KW-0677">Repeat</keyword>
<dbReference type="InterPro" id="IPR001680">
    <property type="entry name" value="WD40_rpt"/>
</dbReference>
<organism evidence="11 12">
    <name type="scientific">Novipirellula rosea</name>
    <dbReference type="NCBI Taxonomy" id="1031540"/>
    <lineage>
        <taxon>Bacteria</taxon>
        <taxon>Pseudomonadati</taxon>
        <taxon>Planctomycetota</taxon>
        <taxon>Planctomycetia</taxon>
        <taxon>Pirellulales</taxon>
        <taxon>Pirellulaceae</taxon>
        <taxon>Novipirellula</taxon>
    </lineage>
</organism>
<dbReference type="InterPro" id="IPR008271">
    <property type="entry name" value="Ser/Thr_kinase_AS"/>
</dbReference>
<dbReference type="PANTHER" id="PTHR43289:SF34">
    <property type="entry name" value="SERINE_THREONINE-PROTEIN KINASE YBDM-RELATED"/>
    <property type="match status" value="1"/>
</dbReference>
<dbReference type="SMART" id="SM00220">
    <property type="entry name" value="S_TKc"/>
    <property type="match status" value="1"/>
</dbReference>
<feature type="region of interest" description="Disordered" evidence="9">
    <location>
        <begin position="315"/>
        <end position="342"/>
    </location>
</feature>
<comment type="caution">
    <text evidence="11">The sequence shown here is derived from an EMBL/GenBank/DDBJ whole genome shotgun (WGS) entry which is preliminary data.</text>
</comment>
<keyword evidence="5" id="KW-0418">Kinase</keyword>
<dbReference type="InterPro" id="IPR017441">
    <property type="entry name" value="Protein_kinase_ATP_BS"/>
</dbReference>
<feature type="region of interest" description="Disordered" evidence="9">
    <location>
        <begin position="433"/>
        <end position="467"/>
    </location>
</feature>
<dbReference type="PROSITE" id="PS00678">
    <property type="entry name" value="WD_REPEATS_1"/>
    <property type="match status" value="1"/>
</dbReference>
<evidence type="ECO:0000256" key="4">
    <source>
        <dbReference type="ARBA" id="ARBA00022741"/>
    </source>
</evidence>
<dbReference type="Pfam" id="PF00069">
    <property type="entry name" value="Pkinase"/>
    <property type="match status" value="1"/>
</dbReference>
<dbReference type="SMART" id="SM00320">
    <property type="entry name" value="WD40"/>
    <property type="match status" value="6"/>
</dbReference>
<accession>A0ABP8N841</accession>
<keyword evidence="1 7" id="KW-0853">WD repeat</keyword>
<dbReference type="Pfam" id="PF00400">
    <property type="entry name" value="WD40"/>
    <property type="match status" value="3"/>
</dbReference>
<feature type="binding site" evidence="8">
    <location>
        <position position="40"/>
    </location>
    <ligand>
        <name>ATP</name>
        <dbReference type="ChEBI" id="CHEBI:30616"/>
    </ligand>
</feature>
<dbReference type="InterPro" id="IPR011009">
    <property type="entry name" value="Kinase-like_dom_sf"/>
</dbReference>
<evidence type="ECO:0000256" key="6">
    <source>
        <dbReference type="ARBA" id="ARBA00022840"/>
    </source>
</evidence>
<dbReference type="InterPro" id="IPR015943">
    <property type="entry name" value="WD40/YVTN_repeat-like_dom_sf"/>
</dbReference>
<keyword evidence="12" id="KW-1185">Reference proteome</keyword>
<evidence type="ECO:0000256" key="3">
    <source>
        <dbReference type="ARBA" id="ARBA00022737"/>
    </source>
</evidence>
<evidence type="ECO:0000256" key="2">
    <source>
        <dbReference type="ARBA" id="ARBA00022679"/>
    </source>
</evidence>
<evidence type="ECO:0000313" key="11">
    <source>
        <dbReference type="EMBL" id="GAA4460835.1"/>
    </source>
</evidence>
<feature type="repeat" description="WD" evidence="7">
    <location>
        <begin position="862"/>
        <end position="895"/>
    </location>
</feature>
<dbReference type="InterPro" id="IPR000719">
    <property type="entry name" value="Prot_kinase_dom"/>
</dbReference>
<dbReference type="PANTHER" id="PTHR43289">
    <property type="entry name" value="MITOGEN-ACTIVATED PROTEIN KINASE KINASE KINASE 20-RELATED"/>
    <property type="match status" value="1"/>
</dbReference>
<dbReference type="Gene3D" id="1.10.510.10">
    <property type="entry name" value="Transferase(Phosphotransferase) domain 1"/>
    <property type="match status" value="1"/>
</dbReference>
<dbReference type="PROSITE" id="PS00107">
    <property type="entry name" value="PROTEIN_KINASE_ATP"/>
    <property type="match status" value="1"/>
</dbReference>
<dbReference type="SUPFAM" id="SSF56112">
    <property type="entry name" value="Protein kinase-like (PK-like)"/>
    <property type="match status" value="1"/>
</dbReference>
<proteinExistence type="predicted"/>
<name>A0ABP8N841_9BACT</name>
<evidence type="ECO:0000259" key="10">
    <source>
        <dbReference type="PROSITE" id="PS50011"/>
    </source>
</evidence>
<dbReference type="PROSITE" id="PS00108">
    <property type="entry name" value="PROTEIN_KINASE_ST"/>
    <property type="match status" value="1"/>
</dbReference>
<dbReference type="InterPro" id="IPR019775">
    <property type="entry name" value="WD40_repeat_CS"/>
</dbReference>
<evidence type="ECO:0000313" key="12">
    <source>
        <dbReference type="Proteomes" id="UP001500840"/>
    </source>
</evidence>
<keyword evidence="2" id="KW-0808">Transferase</keyword>
<sequence length="922" mass="98925">MLQRGYEFASGYRLEEFLGRGQFGEVWRASAPGGTQTAVKFIDLSGGQGQKEYDAIKRIKLIRHANLMPITAIWLLDAEGKLIQDTPDQAVATMDVSELVTPDRASFAMPRTRDPATLVVAMLLAGKSLLDRMAECLRETSKGIPARELLSYMEDSAKGLDFLNDARHDLGSGEVAIQHCDVKPANIVILGNSAVICDFGLARILTRTQITATSASGTPAYMAPEAIEGKPSQSSDQYSLAISYYHLRTGTLPMKEGSLFQVLNAHRQGELNFDLVADPEQQVLRRATEIDWNKRYESNIDFVDELRDALRTEGAMTTAAGRPSSKFDPASPSGETQNDRLAQTQAGPSLIAETMDGTSAVDTGFADAETANSAGLQSTRVLPQQTTDDAVSSTDAVTSSQTPRTALKRYSIIAGAAAVVILGVVLVAFPRPSSKPMADDPDKADQQNVSPDQVEPVNNTPDSGKTVIENASPQELLDLATRAFATDADKAAELFRQAVLKRPNLATPEPIVHTAHQDGVEVLMLASPTSQLISWGFDTNLNVWPVSPTSWTESSVQPILLPGLDVSLAYREGISLSPDKQRVVAGSGTDAKVWSLESLRRNPTEPAQSLLAEMDSLDDEVMAVACHPKDTTVIALALDDEVVVYQIETTTSDKPRQPTKLTQFESAGSISQLAFHPSGDWLITIIDKGLVQGKVVAYAWDELRTGAPQNRAPTAIPINPKGARVRTIGFPKQDSATDSAASIATGDETGTVTLWSIADEPKLSSRKQPHAGPVMAMKISAGTSDTASVLVTGGDDGTLNLWPLSEGASQTASGHDQTLPLGKHPVSCVDVTPDGRWVAAGTYDGTVWLLDRTSQDKTAAFLVSGSTRIESICIDSANGWLVAGCDDGSLRVWDLVRCQLIAMTQLRPSKIIETKSNQPPVI</sequence>
<dbReference type="EMBL" id="BAABGA010000050">
    <property type="protein sequence ID" value="GAA4460835.1"/>
    <property type="molecule type" value="Genomic_DNA"/>
</dbReference>
<evidence type="ECO:0000256" key="8">
    <source>
        <dbReference type="PROSITE-ProRule" id="PRU10141"/>
    </source>
</evidence>
<reference evidence="12" key="1">
    <citation type="journal article" date="2019" name="Int. J. Syst. Evol. Microbiol.">
        <title>The Global Catalogue of Microorganisms (GCM) 10K type strain sequencing project: providing services to taxonomists for standard genome sequencing and annotation.</title>
        <authorList>
            <consortium name="The Broad Institute Genomics Platform"/>
            <consortium name="The Broad Institute Genome Sequencing Center for Infectious Disease"/>
            <person name="Wu L."/>
            <person name="Ma J."/>
        </authorList>
    </citation>
    <scope>NUCLEOTIDE SEQUENCE [LARGE SCALE GENOMIC DNA]</scope>
    <source>
        <strain evidence="12">JCM 17759</strain>
    </source>
</reference>
<evidence type="ECO:0000256" key="5">
    <source>
        <dbReference type="ARBA" id="ARBA00022777"/>
    </source>
</evidence>
<keyword evidence="6 8" id="KW-0067">ATP-binding</keyword>
<feature type="compositionally biased region" description="Polar residues" evidence="9">
    <location>
        <begin position="333"/>
        <end position="342"/>
    </location>
</feature>
<dbReference type="Gene3D" id="3.30.200.20">
    <property type="entry name" value="Phosphorylase Kinase, domain 1"/>
    <property type="match status" value="1"/>
</dbReference>
<evidence type="ECO:0000256" key="1">
    <source>
        <dbReference type="ARBA" id="ARBA00022574"/>
    </source>
</evidence>
<gene>
    <name evidence="11" type="ORF">GCM10023156_42390</name>
</gene>
<dbReference type="CDD" id="cd14014">
    <property type="entry name" value="STKc_PknB_like"/>
    <property type="match status" value="1"/>
</dbReference>
<feature type="region of interest" description="Disordered" evidence="9">
    <location>
        <begin position="372"/>
        <end position="402"/>
    </location>
</feature>
<evidence type="ECO:0000256" key="7">
    <source>
        <dbReference type="PROSITE-ProRule" id="PRU00221"/>
    </source>
</evidence>
<dbReference type="SUPFAM" id="SSF50978">
    <property type="entry name" value="WD40 repeat-like"/>
    <property type="match status" value="1"/>
</dbReference>
<protein>
    <recommendedName>
        <fullName evidence="10">Protein kinase domain-containing protein</fullName>
    </recommendedName>
</protein>
<dbReference type="RefSeq" id="WP_345325274.1">
    <property type="nucleotide sequence ID" value="NZ_BAABGA010000050.1"/>
</dbReference>
<feature type="domain" description="Protein kinase" evidence="10">
    <location>
        <begin position="12"/>
        <end position="310"/>
    </location>
</feature>
<dbReference type="Proteomes" id="UP001500840">
    <property type="component" value="Unassembled WGS sequence"/>
</dbReference>
<dbReference type="InterPro" id="IPR036322">
    <property type="entry name" value="WD40_repeat_dom_sf"/>
</dbReference>
<dbReference type="Gene3D" id="2.130.10.10">
    <property type="entry name" value="YVTN repeat-like/Quinoprotein amine dehydrogenase"/>
    <property type="match status" value="2"/>
</dbReference>
<feature type="compositionally biased region" description="Polar residues" evidence="9">
    <location>
        <begin position="446"/>
        <end position="467"/>
    </location>
</feature>
<evidence type="ECO:0000256" key="9">
    <source>
        <dbReference type="SAM" id="MobiDB-lite"/>
    </source>
</evidence>
<dbReference type="PROSITE" id="PS50011">
    <property type="entry name" value="PROTEIN_KINASE_DOM"/>
    <property type="match status" value="1"/>
</dbReference>